<organism evidence="1">
    <name type="scientific">Rhizophora mucronata</name>
    <name type="common">Asiatic mangrove</name>
    <dbReference type="NCBI Taxonomy" id="61149"/>
    <lineage>
        <taxon>Eukaryota</taxon>
        <taxon>Viridiplantae</taxon>
        <taxon>Streptophyta</taxon>
        <taxon>Embryophyta</taxon>
        <taxon>Tracheophyta</taxon>
        <taxon>Spermatophyta</taxon>
        <taxon>Magnoliopsida</taxon>
        <taxon>eudicotyledons</taxon>
        <taxon>Gunneridae</taxon>
        <taxon>Pentapetalae</taxon>
        <taxon>rosids</taxon>
        <taxon>fabids</taxon>
        <taxon>Malpighiales</taxon>
        <taxon>Rhizophoraceae</taxon>
        <taxon>Rhizophora</taxon>
    </lineage>
</organism>
<accession>A0A2P2LH02</accession>
<reference evidence="1" key="1">
    <citation type="submission" date="2018-02" db="EMBL/GenBank/DDBJ databases">
        <title>Rhizophora mucronata_Transcriptome.</title>
        <authorList>
            <person name="Meera S.P."/>
            <person name="Sreeshan A."/>
            <person name="Augustine A."/>
        </authorList>
    </citation>
    <scope>NUCLEOTIDE SEQUENCE</scope>
    <source>
        <tissue evidence="1">Leaf</tissue>
    </source>
</reference>
<evidence type="ECO:0000313" key="1">
    <source>
        <dbReference type="EMBL" id="MBX17214.1"/>
    </source>
</evidence>
<proteinExistence type="predicted"/>
<dbReference type="AlphaFoldDB" id="A0A2P2LH02"/>
<name>A0A2P2LH02_RHIMU</name>
<dbReference type="EMBL" id="GGEC01036730">
    <property type="protein sequence ID" value="MBX17214.1"/>
    <property type="molecule type" value="Transcribed_RNA"/>
</dbReference>
<sequence>MNLHIFKTRGNSFQHLTCYSTKSAKTMDYWSIKNISSFFQWTHRLRRRRRPRGQSAYFEQNWLNLAWEHQK</sequence>
<protein>
    <submittedName>
        <fullName evidence="1">Uncharacterized protein</fullName>
    </submittedName>
</protein>